<dbReference type="Pfam" id="PF06048">
    <property type="entry name" value="DUF927"/>
    <property type="match status" value="1"/>
</dbReference>
<keyword evidence="3" id="KW-0808">Transferase</keyword>
<organism evidence="3 4">
    <name type="scientific">Tepidimonas taiwanensis</name>
    <dbReference type="NCBI Taxonomy" id="307486"/>
    <lineage>
        <taxon>Bacteria</taxon>
        <taxon>Pseudomonadati</taxon>
        <taxon>Pseudomonadota</taxon>
        <taxon>Betaproteobacteria</taxon>
        <taxon>Burkholderiales</taxon>
        <taxon>Tepidimonas</taxon>
    </lineage>
</organism>
<evidence type="ECO:0000259" key="2">
    <source>
        <dbReference type="Pfam" id="PF13362"/>
    </source>
</evidence>
<gene>
    <name evidence="3" type="primary">traC_1</name>
    <name evidence="3" type="ORF">Ttaiw_00208</name>
</gene>
<dbReference type="AlphaFoldDB" id="A0A554XE81"/>
<keyword evidence="4" id="KW-1185">Reference proteome</keyword>
<comment type="caution">
    <text evidence="3">The sequence shown here is derived from an EMBL/GenBank/DDBJ whole genome shotgun (WGS) entry which is preliminary data.</text>
</comment>
<dbReference type="RefSeq" id="WP_143897342.1">
    <property type="nucleotide sequence ID" value="NZ_CP083911.1"/>
</dbReference>
<dbReference type="InterPro" id="IPR006171">
    <property type="entry name" value="TOPRIM_dom"/>
</dbReference>
<proteinExistence type="predicted"/>
<reference evidence="3 4" key="1">
    <citation type="submission" date="2019-07" db="EMBL/GenBank/DDBJ databases">
        <title>Tepidimonas taiwanensis I1-1 draft genome.</title>
        <authorList>
            <person name="Da Costa M.S."/>
            <person name="Froufe H.J.C."/>
            <person name="Egas C."/>
            <person name="Albuquerque L."/>
        </authorList>
    </citation>
    <scope>NUCLEOTIDE SEQUENCE [LARGE SCALE GENOMIC DNA]</scope>
    <source>
        <strain evidence="3 4">I1-1</strain>
    </source>
</reference>
<dbReference type="InterPro" id="IPR009270">
    <property type="entry name" value="DUF927"/>
</dbReference>
<dbReference type="EMBL" id="VJOM01000001">
    <property type="protein sequence ID" value="TSE34147.1"/>
    <property type="molecule type" value="Genomic_DNA"/>
</dbReference>
<accession>A0A554XE81</accession>
<dbReference type="GO" id="GO:0016779">
    <property type="term" value="F:nucleotidyltransferase activity"/>
    <property type="evidence" value="ECO:0007669"/>
    <property type="project" value="UniProtKB-KW"/>
</dbReference>
<dbReference type="Proteomes" id="UP000317763">
    <property type="component" value="Unassembled WGS sequence"/>
</dbReference>
<keyword evidence="3" id="KW-0548">Nucleotidyltransferase</keyword>
<evidence type="ECO:0000259" key="1">
    <source>
        <dbReference type="Pfam" id="PF06048"/>
    </source>
</evidence>
<dbReference type="Pfam" id="PF13362">
    <property type="entry name" value="Toprim_3"/>
    <property type="match status" value="1"/>
</dbReference>
<protein>
    <submittedName>
        <fullName evidence="3">DNA primase TraC</fullName>
        <ecNumber evidence="3">2.7.7.-</ecNumber>
    </submittedName>
</protein>
<name>A0A554XE81_9BURK</name>
<dbReference type="OrthoDB" id="784829at2"/>
<dbReference type="CDD" id="cd01029">
    <property type="entry name" value="TOPRIM_primases"/>
    <property type="match status" value="1"/>
</dbReference>
<evidence type="ECO:0000313" key="4">
    <source>
        <dbReference type="Proteomes" id="UP000317763"/>
    </source>
</evidence>
<sequence>MLIDASCTGALSSLPAPRLYPVEAFRNAIAAAGLTPPDDIIPDGKLRRFASDGKRGDDAGWYVLHLDGVPAGAFGCWRSGIKRRWCSKTREAMTPAEREAYRRKLQAMRQQRDADTAQRQQQAAQVAARRWQAAAPATAEHPYLSAKGVKPYGVKVEADGYLIVPMRDAGGKLWNIERINPRNSEDKKGLLGGRRTGCYHAIGKPEGVLIVCEGYATGASIHEATGCAVAVAFNAGNLEPVALALRSKYPDARLIVAADDDWRKEGNPGLTKASAAARAAGALLAVPRFPADRPDKAKDFNDLHQLAGLQAVAACFEAAQPRADIAFDRQDGVTGVTEVTPLIHNEFSVTPQPEAGVTGVTDGADPVPGEEGRPAFKVFDDWVQRPGGQRLRPGVWHFGIKPGKGEAPPVLTDTWVCSPLHVVAVASDDHDANYGRLLRLRNTHGRWREWSMPMAMLAGRGDELRGVLLSLGVEIDPHARHLLDVYLQSQHPRRSVTCVQQVGWHRGCFVLPDAVIGPGAQDVVFQSEEALLADYATAGNLQSWRDAIAARAVGNPLLMLALCAAFAGPLLHRCNAEGGGLHFVGDSSTGKTTLLEAARSVWGGPAFKRSWRATANGIEGAAVLFNDGLLALDEISECEPRDIGLIVYALTNGTGKARASRTGAARSLRRWRCFVLSNGERTIATSMQEVGIKAKAGQSVRLLDVPVARQHGAFDELHGFEDARALADAIKEAANRHYGHAGRAFLDRLTHDTENHAELLDTIRSLPEFAAQGAHGQQHRAANRFALLALAGELATEYGLTGWPEGAAVKAAALGFELWGAQRGNGSDEQRRILEQVAAFIDRHADARFSATDAPESHLVRDRAGWWTTGSSGERIFLFTADGFAEAVRGYDKQRAYDALVQAGAADAPGEDGKRQRCMRIAGRTVKVYRIYAERLGEQV</sequence>
<evidence type="ECO:0000313" key="3">
    <source>
        <dbReference type="EMBL" id="TSE34147.1"/>
    </source>
</evidence>
<dbReference type="EC" id="2.7.7.-" evidence="3"/>
<dbReference type="InterPro" id="IPR034154">
    <property type="entry name" value="TOPRIM_DnaG/twinkle"/>
</dbReference>
<feature type="domain" description="Toprim" evidence="2">
    <location>
        <begin position="209"/>
        <end position="308"/>
    </location>
</feature>
<feature type="domain" description="DUF927" evidence="1">
    <location>
        <begin position="392"/>
        <end position="669"/>
    </location>
</feature>